<sequence length="104" mass="11599">MWEASSLEAPTRSRYSLTAALASSKRSPSVSSFPESVAAKCLEILRWFWKGNSENGGGRRWRWRFGRVLAGGFKEMGLRETESCTEKERNKTRNSGGGGRSEPP</sequence>
<organism evidence="2 3">
    <name type="scientific">Sesamum alatum</name>
    <dbReference type="NCBI Taxonomy" id="300844"/>
    <lineage>
        <taxon>Eukaryota</taxon>
        <taxon>Viridiplantae</taxon>
        <taxon>Streptophyta</taxon>
        <taxon>Embryophyta</taxon>
        <taxon>Tracheophyta</taxon>
        <taxon>Spermatophyta</taxon>
        <taxon>Magnoliopsida</taxon>
        <taxon>eudicotyledons</taxon>
        <taxon>Gunneridae</taxon>
        <taxon>Pentapetalae</taxon>
        <taxon>asterids</taxon>
        <taxon>lamiids</taxon>
        <taxon>Lamiales</taxon>
        <taxon>Pedaliaceae</taxon>
        <taxon>Sesamum</taxon>
    </lineage>
</organism>
<evidence type="ECO:0000313" key="2">
    <source>
        <dbReference type="EMBL" id="KAK4427020.1"/>
    </source>
</evidence>
<feature type="compositionally biased region" description="Basic and acidic residues" evidence="1">
    <location>
        <begin position="79"/>
        <end position="91"/>
    </location>
</feature>
<gene>
    <name evidence="2" type="ORF">Salat_1470900</name>
</gene>
<dbReference type="Proteomes" id="UP001293254">
    <property type="component" value="Unassembled WGS sequence"/>
</dbReference>
<dbReference type="AlphaFoldDB" id="A0AAE1YBG8"/>
<comment type="caution">
    <text evidence="2">The sequence shown here is derived from an EMBL/GenBank/DDBJ whole genome shotgun (WGS) entry which is preliminary data.</text>
</comment>
<proteinExistence type="predicted"/>
<protein>
    <submittedName>
        <fullName evidence="2">Uncharacterized protein</fullName>
    </submittedName>
</protein>
<name>A0AAE1YBG8_9LAMI</name>
<dbReference type="EMBL" id="JACGWO010000005">
    <property type="protein sequence ID" value="KAK4427020.1"/>
    <property type="molecule type" value="Genomic_DNA"/>
</dbReference>
<reference evidence="2" key="1">
    <citation type="submission" date="2020-06" db="EMBL/GenBank/DDBJ databases">
        <authorList>
            <person name="Li T."/>
            <person name="Hu X."/>
            <person name="Zhang T."/>
            <person name="Song X."/>
            <person name="Zhang H."/>
            <person name="Dai N."/>
            <person name="Sheng W."/>
            <person name="Hou X."/>
            <person name="Wei L."/>
        </authorList>
    </citation>
    <scope>NUCLEOTIDE SEQUENCE</scope>
    <source>
        <strain evidence="2">3651</strain>
        <tissue evidence="2">Leaf</tissue>
    </source>
</reference>
<accession>A0AAE1YBG8</accession>
<keyword evidence="3" id="KW-1185">Reference proteome</keyword>
<evidence type="ECO:0000256" key="1">
    <source>
        <dbReference type="SAM" id="MobiDB-lite"/>
    </source>
</evidence>
<evidence type="ECO:0000313" key="3">
    <source>
        <dbReference type="Proteomes" id="UP001293254"/>
    </source>
</evidence>
<feature type="region of interest" description="Disordered" evidence="1">
    <location>
        <begin position="79"/>
        <end position="104"/>
    </location>
</feature>
<reference evidence="2" key="2">
    <citation type="journal article" date="2024" name="Plant">
        <title>Genomic evolution and insights into agronomic trait innovations of Sesamum species.</title>
        <authorList>
            <person name="Miao H."/>
            <person name="Wang L."/>
            <person name="Qu L."/>
            <person name="Liu H."/>
            <person name="Sun Y."/>
            <person name="Le M."/>
            <person name="Wang Q."/>
            <person name="Wei S."/>
            <person name="Zheng Y."/>
            <person name="Lin W."/>
            <person name="Duan Y."/>
            <person name="Cao H."/>
            <person name="Xiong S."/>
            <person name="Wang X."/>
            <person name="Wei L."/>
            <person name="Li C."/>
            <person name="Ma Q."/>
            <person name="Ju M."/>
            <person name="Zhao R."/>
            <person name="Li G."/>
            <person name="Mu C."/>
            <person name="Tian Q."/>
            <person name="Mei H."/>
            <person name="Zhang T."/>
            <person name="Gao T."/>
            <person name="Zhang H."/>
        </authorList>
    </citation>
    <scope>NUCLEOTIDE SEQUENCE</scope>
    <source>
        <strain evidence="2">3651</strain>
    </source>
</reference>
<feature type="compositionally biased region" description="Gly residues" evidence="1">
    <location>
        <begin position="95"/>
        <end position="104"/>
    </location>
</feature>